<keyword evidence="1" id="KW-1133">Transmembrane helix</keyword>
<evidence type="ECO:0000313" key="3">
    <source>
        <dbReference type="Proteomes" id="UP001432202"/>
    </source>
</evidence>
<keyword evidence="3" id="KW-1185">Reference proteome</keyword>
<gene>
    <name evidence="2" type="ORF">V6M85_08175</name>
</gene>
<sequence>MSEEERKELDELISTKVVDTRFKEELISQGVLNFTHILFHLFLHCIIIIE</sequence>
<keyword evidence="1" id="KW-0812">Transmembrane</keyword>
<name>A0AAX4KZ83_9CREN</name>
<protein>
    <submittedName>
        <fullName evidence="2">Uncharacterized protein</fullName>
    </submittedName>
</protein>
<accession>A0AAX4KZ83</accession>
<dbReference type="Proteomes" id="UP001432202">
    <property type="component" value="Chromosome"/>
</dbReference>
<evidence type="ECO:0000313" key="2">
    <source>
        <dbReference type="EMBL" id="WWQ59473.1"/>
    </source>
</evidence>
<organism evidence="2 3">
    <name type="scientific">Sulfolobus tengchongensis</name>
    <dbReference type="NCBI Taxonomy" id="207809"/>
    <lineage>
        <taxon>Archaea</taxon>
        <taxon>Thermoproteota</taxon>
        <taxon>Thermoprotei</taxon>
        <taxon>Sulfolobales</taxon>
        <taxon>Sulfolobaceae</taxon>
        <taxon>Sulfolobus</taxon>
    </lineage>
</organism>
<dbReference type="GeneID" id="89336737"/>
<feature type="transmembrane region" description="Helical" evidence="1">
    <location>
        <begin position="31"/>
        <end position="49"/>
    </location>
</feature>
<dbReference type="AlphaFoldDB" id="A0AAX4KZ83"/>
<evidence type="ECO:0000256" key="1">
    <source>
        <dbReference type="SAM" id="Phobius"/>
    </source>
</evidence>
<dbReference type="RefSeq" id="WP_338598647.1">
    <property type="nucleotide sequence ID" value="NZ_CP146016.1"/>
</dbReference>
<proteinExistence type="predicted"/>
<dbReference type="EMBL" id="CP146016">
    <property type="protein sequence ID" value="WWQ59473.1"/>
    <property type="molecule type" value="Genomic_DNA"/>
</dbReference>
<reference evidence="2 3" key="1">
    <citation type="submission" date="2024-02" db="EMBL/GenBank/DDBJ databases">
        <title>STSV induces naive adaptation in Sulfolobus.</title>
        <authorList>
            <person name="Xiang X."/>
            <person name="Song M."/>
        </authorList>
    </citation>
    <scope>NUCLEOTIDE SEQUENCE [LARGE SCALE GENOMIC DNA]</scope>
    <source>
        <strain evidence="2 3">RT2</strain>
    </source>
</reference>
<keyword evidence="1" id="KW-0472">Membrane</keyword>